<dbReference type="Pfam" id="PF13086">
    <property type="entry name" value="AAA_11"/>
    <property type="match status" value="1"/>
</dbReference>
<dbReference type="InterPro" id="IPR027417">
    <property type="entry name" value="P-loop_NTPase"/>
</dbReference>
<evidence type="ECO:0000259" key="1">
    <source>
        <dbReference type="Pfam" id="PF13086"/>
    </source>
</evidence>
<dbReference type="eggNOG" id="KOG1806">
    <property type="taxonomic scope" value="Eukaryota"/>
</dbReference>
<dbReference type="GO" id="GO:0031380">
    <property type="term" value="C:nuclear RNA-directed RNA polymerase complex"/>
    <property type="evidence" value="ECO:0007669"/>
    <property type="project" value="TreeGrafter"/>
</dbReference>
<gene>
    <name evidence="2" type="ORF">CL6EHI_200000</name>
</gene>
<comment type="caution">
    <text evidence="2">The sequence shown here is derived from an EMBL/GenBank/DDBJ whole genome shotgun (WGS) entry which is preliminary data.</text>
</comment>
<evidence type="ECO:0000313" key="3">
    <source>
        <dbReference type="Proteomes" id="UP000078387"/>
    </source>
</evidence>
<proteinExistence type="predicted"/>
<dbReference type="VEuPathDB" id="AmoebaDB:EHI5A_035160"/>
<sequence>MASQLIKNLMNFITTITDTEKVQNEIQKNLPLITIELCQRDTHHKTKELLRNTHLLERINIYLESHPNDINLLLLSNAYHFKRYPITPSFITIERNDLQEIYYKRLRFLQVKLFNTSLKSYSKLPLKEFRNKLKEIEKHIDIIKDILVLLKLIDEQEDMNNELMIKIFEEYFINEMKVNILVSNDESLYPDEEWFQKEEYPQESLPILTPSYLDEFDYLLRNSILFRKETFDSASDDIMTEINELGLSTTKNGIRIKKYGKHTLPLIEFHGIEVDEETIIGNNKEIKCSFEINLNDASDETIQWSPFKKEIIFLVELDNDGQVKRIRGGEILEIKDKDNKTKGFQGTFRRIEIQMERKKYQEDKQENKHTFHVMIWRNKDVGTFKRVLENVHQIIQQKKFEGINEEVKNELLGICHKELIKKEDKIKLKQDKHEEVICSVLNEGIHLIKGKKGTGKTYIAMKIVEKLVQTKKKVLIVSHSNQTINTIIKGIIESGVKDGIILRLGHGKKELKEMTQIDFSKKGRVEKALLERMRILEELQKIAILCNIPVQNVQSCEMGLQFIQMVKKHKESGLSEAQIDEYENKIKMLIPLEILRAQKQKEKYIELSYCQIIGVTSTYVTMNFDELKQHFDYVIVDEASQMLELELGLLILKIGLNGTKTLILIGNEEETPVVIHNKEISEYTKLNEGLFQRWAKQNQTFELISED</sequence>
<evidence type="ECO:0000313" key="2">
    <source>
        <dbReference type="EMBL" id="GAT97530.1"/>
    </source>
</evidence>
<reference evidence="2 3" key="1">
    <citation type="submission" date="2016-05" db="EMBL/GenBank/DDBJ databases">
        <title>First whole genome sequencing of Entamoeba histolytica HM1:IMSS-clone-6.</title>
        <authorList>
            <person name="Mukherjee Avik.K."/>
            <person name="Izumyama S."/>
            <person name="Nakada-Tsukui K."/>
            <person name="Nozaki T."/>
        </authorList>
    </citation>
    <scope>NUCLEOTIDE SEQUENCE [LARGE SCALE GENOMIC DNA]</scope>
    <source>
        <strain evidence="2 3">HM1:IMSS clone 6</strain>
    </source>
</reference>
<dbReference type="SUPFAM" id="SSF52540">
    <property type="entry name" value="P-loop containing nucleoside triphosphate hydrolases"/>
    <property type="match status" value="1"/>
</dbReference>
<dbReference type="VEuPathDB" id="AmoebaDB:KM1_122030"/>
<dbReference type="FunFam" id="3.40.50.300:FF:003071">
    <property type="entry name" value="Uncharacterized protein"/>
    <property type="match status" value="1"/>
</dbReference>
<dbReference type="EMBL" id="BDEQ01000001">
    <property type="protein sequence ID" value="GAT97530.1"/>
    <property type="molecule type" value="Genomic_DNA"/>
</dbReference>
<feature type="domain" description="DNA2/NAM7 helicase helicase" evidence="1">
    <location>
        <begin position="435"/>
        <end position="666"/>
    </location>
</feature>
<dbReference type="Gene3D" id="3.40.50.300">
    <property type="entry name" value="P-loop containing nucleotide triphosphate hydrolases"/>
    <property type="match status" value="1"/>
</dbReference>
<dbReference type="InterPro" id="IPR041677">
    <property type="entry name" value="DNA2/NAM7_AAA_11"/>
</dbReference>
<dbReference type="PANTHER" id="PTHR10887:SF341">
    <property type="entry name" value="NFX1-TYPE ZINC FINGER-CONTAINING PROTEIN 1"/>
    <property type="match status" value="1"/>
</dbReference>
<dbReference type="GO" id="GO:0004386">
    <property type="term" value="F:helicase activity"/>
    <property type="evidence" value="ECO:0007669"/>
    <property type="project" value="InterPro"/>
</dbReference>
<dbReference type="InterPro" id="IPR045055">
    <property type="entry name" value="DNA2/NAM7-like"/>
</dbReference>
<accession>A0A175JUT9</accession>
<dbReference type="VEuPathDB" id="AmoebaDB:EHI8A_065620"/>
<dbReference type="AlphaFoldDB" id="A0A175JUT9"/>
<dbReference type="PANTHER" id="PTHR10887">
    <property type="entry name" value="DNA2/NAM7 HELICASE FAMILY"/>
    <property type="match status" value="1"/>
</dbReference>
<dbReference type="VEuPathDB" id="AmoebaDB:EHI7A_062290"/>
<dbReference type="GO" id="GO:0031048">
    <property type="term" value="P:regulatory ncRNA-mediated heterochromatin formation"/>
    <property type="evidence" value="ECO:0007669"/>
    <property type="project" value="TreeGrafter"/>
</dbReference>
<dbReference type="VEuPathDB" id="AmoebaDB:EHI_200000"/>
<protein>
    <recommendedName>
        <fullName evidence="1">DNA2/NAM7 helicase helicase domain-containing protein</fullName>
    </recommendedName>
</protein>
<dbReference type="Proteomes" id="UP000078387">
    <property type="component" value="Unassembled WGS sequence"/>
</dbReference>
<organism evidence="2 3">
    <name type="scientific">Entamoeba histolytica</name>
    <dbReference type="NCBI Taxonomy" id="5759"/>
    <lineage>
        <taxon>Eukaryota</taxon>
        <taxon>Amoebozoa</taxon>
        <taxon>Evosea</taxon>
        <taxon>Archamoebae</taxon>
        <taxon>Mastigamoebida</taxon>
        <taxon>Entamoebidae</taxon>
        <taxon>Entamoeba</taxon>
    </lineage>
</organism>
<name>A0A175JUT9_ENTHI</name>